<dbReference type="Proteomes" id="UP000318294">
    <property type="component" value="Unassembled WGS sequence"/>
</dbReference>
<dbReference type="EMBL" id="VJON01000010">
    <property type="protein sequence ID" value="TSE35150.1"/>
    <property type="molecule type" value="Genomic_DNA"/>
</dbReference>
<dbReference type="InterPro" id="IPR027417">
    <property type="entry name" value="P-loop_NTPase"/>
</dbReference>
<evidence type="ECO:0000313" key="2">
    <source>
        <dbReference type="Proteomes" id="UP000318294"/>
    </source>
</evidence>
<sequence length="263" mass="28620">MDIFISHGEKGGIGKSMVSNALVDLALLSGKRTWLIEGDLSNRDVAARMGKHCERVIELSLANPDGYADALLDLDRVVQEGISEDAEVMVINLPAGAGQTLDKDPEVFTSMLMHGEARIHAVISCGTEQRSIDRAVEIAFDGVGKNARNTLLLAQEFLPGATKAPTLLQRIQDAVVAHEQTRAVSIAAFPALPGQQAIRYVQDQAEARISELCARQNMPVMSLYIRRFLAGARQALSPVLENNFISQEDISMGRLRAPEPLLH</sequence>
<proteinExistence type="predicted"/>
<reference evidence="1 2" key="1">
    <citation type="submission" date="2019-07" db="EMBL/GenBank/DDBJ databases">
        <title>Tepidimonas charontis SPSP-6 draft genome.</title>
        <authorList>
            <person name="Da Costa M.S."/>
            <person name="Froufe H.J.C."/>
            <person name="Egas C."/>
            <person name="Albuquerque L."/>
        </authorList>
    </citation>
    <scope>NUCLEOTIDE SEQUENCE [LARGE SCALE GENOMIC DNA]</scope>
    <source>
        <strain evidence="1 2">SPSP-6</strain>
    </source>
</reference>
<dbReference type="AlphaFoldDB" id="A0A554XH36"/>
<dbReference type="SUPFAM" id="SSF52540">
    <property type="entry name" value="P-loop containing nucleoside triphosphate hydrolases"/>
    <property type="match status" value="1"/>
</dbReference>
<dbReference type="OrthoDB" id="5615423at2"/>
<protein>
    <recommendedName>
        <fullName evidence="3">CobQ/CobB/MinD/ParA nucleotide binding domain-containing protein</fullName>
    </recommendedName>
</protein>
<evidence type="ECO:0008006" key="3">
    <source>
        <dbReference type="Google" id="ProtNLM"/>
    </source>
</evidence>
<keyword evidence="2" id="KW-1185">Reference proteome</keyword>
<gene>
    <name evidence="1" type="ORF">Tchar_00939</name>
</gene>
<name>A0A554XH36_9BURK</name>
<accession>A0A554XH36</accession>
<evidence type="ECO:0000313" key="1">
    <source>
        <dbReference type="EMBL" id="TSE35150.1"/>
    </source>
</evidence>
<comment type="caution">
    <text evidence="1">The sequence shown here is derived from an EMBL/GenBank/DDBJ whole genome shotgun (WGS) entry which is preliminary data.</text>
</comment>
<dbReference type="RefSeq" id="WP_144327926.1">
    <property type="nucleotide sequence ID" value="NZ_VJON01000010.1"/>
</dbReference>
<organism evidence="1 2">
    <name type="scientific">Tepidimonas charontis</name>
    <dbReference type="NCBI Taxonomy" id="2267262"/>
    <lineage>
        <taxon>Bacteria</taxon>
        <taxon>Pseudomonadati</taxon>
        <taxon>Pseudomonadota</taxon>
        <taxon>Betaproteobacteria</taxon>
        <taxon>Burkholderiales</taxon>
        <taxon>Tepidimonas</taxon>
    </lineage>
</organism>